<dbReference type="OrthoDB" id="6231665at2"/>
<keyword evidence="7" id="KW-0812">Transmembrane</keyword>
<feature type="transmembrane region" description="Helical" evidence="7">
    <location>
        <begin position="137"/>
        <end position="158"/>
    </location>
</feature>
<evidence type="ECO:0000256" key="3">
    <source>
        <dbReference type="ARBA" id="ARBA00022553"/>
    </source>
</evidence>
<dbReference type="PROSITE" id="PS50112">
    <property type="entry name" value="PAS"/>
    <property type="match status" value="1"/>
</dbReference>
<feature type="transmembrane region" description="Helical" evidence="7">
    <location>
        <begin position="89"/>
        <end position="106"/>
    </location>
</feature>
<dbReference type="InterPro" id="IPR000014">
    <property type="entry name" value="PAS"/>
</dbReference>
<feature type="transmembrane region" description="Helical" evidence="7">
    <location>
        <begin position="34"/>
        <end position="55"/>
    </location>
</feature>
<dbReference type="InterPro" id="IPR052162">
    <property type="entry name" value="Sensor_kinase/Photoreceptor"/>
</dbReference>
<dbReference type="SUPFAM" id="SSF55785">
    <property type="entry name" value="PYP-like sensor domain (PAS domain)"/>
    <property type="match status" value="2"/>
</dbReference>
<dbReference type="SUPFAM" id="SSF47384">
    <property type="entry name" value="Homodimeric domain of signal transducing histidine kinase"/>
    <property type="match status" value="1"/>
</dbReference>
<evidence type="ECO:0000256" key="7">
    <source>
        <dbReference type="SAM" id="Phobius"/>
    </source>
</evidence>
<organism evidence="9 10">
    <name type="scientific">Mucilaginibacter psychrotolerans</name>
    <dbReference type="NCBI Taxonomy" id="1524096"/>
    <lineage>
        <taxon>Bacteria</taxon>
        <taxon>Pseudomonadati</taxon>
        <taxon>Bacteroidota</taxon>
        <taxon>Sphingobacteriia</taxon>
        <taxon>Sphingobacteriales</taxon>
        <taxon>Sphingobacteriaceae</taxon>
        <taxon>Mucilaginibacter</taxon>
    </lineage>
</organism>
<gene>
    <name evidence="9" type="ORF">E2R66_25075</name>
</gene>
<dbReference type="Gene3D" id="3.30.450.20">
    <property type="entry name" value="PAS domain"/>
    <property type="match status" value="2"/>
</dbReference>
<keyword evidence="10" id="KW-1185">Reference proteome</keyword>
<dbReference type="AlphaFoldDB" id="A0A4Y8S3Y4"/>
<evidence type="ECO:0000313" key="10">
    <source>
        <dbReference type="Proteomes" id="UP000297540"/>
    </source>
</evidence>
<evidence type="ECO:0000256" key="6">
    <source>
        <dbReference type="SAM" id="Coils"/>
    </source>
</evidence>
<dbReference type="RefSeq" id="WP_133236105.1">
    <property type="nucleotide sequence ID" value="NZ_SOZE01000041.1"/>
</dbReference>
<dbReference type="PANTHER" id="PTHR43304">
    <property type="entry name" value="PHYTOCHROME-LIKE PROTEIN CPH1"/>
    <property type="match status" value="1"/>
</dbReference>
<feature type="coiled-coil region" evidence="6">
    <location>
        <begin position="312"/>
        <end position="339"/>
    </location>
</feature>
<keyword evidence="6" id="KW-0175">Coiled coil</keyword>
<accession>A0A4Y8S3Y4</accession>
<keyword evidence="4" id="KW-0808">Transferase</keyword>
<dbReference type="EC" id="2.7.13.3" evidence="2"/>
<feature type="transmembrane region" description="Helical" evidence="7">
    <location>
        <begin position="112"/>
        <end position="130"/>
    </location>
</feature>
<feature type="domain" description="PAS" evidence="8">
    <location>
        <begin position="206"/>
        <end position="250"/>
    </location>
</feature>
<dbReference type="InterPro" id="IPR048437">
    <property type="entry name" value="MASE11"/>
</dbReference>
<dbReference type="Pfam" id="PF13188">
    <property type="entry name" value="PAS_8"/>
    <property type="match status" value="1"/>
</dbReference>
<dbReference type="GO" id="GO:0000155">
    <property type="term" value="F:phosphorelay sensor kinase activity"/>
    <property type="evidence" value="ECO:0007669"/>
    <property type="project" value="InterPro"/>
</dbReference>
<dbReference type="Pfam" id="PF20969">
    <property type="entry name" value="MASE11"/>
    <property type="match status" value="1"/>
</dbReference>
<evidence type="ECO:0000256" key="2">
    <source>
        <dbReference type="ARBA" id="ARBA00012438"/>
    </source>
</evidence>
<keyword evidence="5 9" id="KW-0418">Kinase</keyword>
<evidence type="ECO:0000256" key="5">
    <source>
        <dbReference type="ARBA" id="ARBA00022777"/>
    </source>
</evidence>
<protein>
    <recommendedName>
        <fullName evidence="2">histidine kinase</fullName>
        <ecNumber evidence="2">2.7.13.3</ecNumber>
    </recommendedName>
</protein>
<dbReference type="SMART" id="SM00091">
    <property type="entry name" value="PAS"/>
    <property type="match status" value="2"/>
</dbReference>
<dbReference type="EMBL" id="SOZE01000041">
    <property type="protein sequence ID" value="TFF33643.1"/>
    <property type="molecule type" value="Genomic_DNA"/>
</dbReference>
<name>A0A4Y8S3Y4_9SPHI</name>
<dbReference type="InterPro" id="IPR036097">
    <property type="entry name" value="HisK_dim/P_sf"/>
</dbReference>
<keyword evidence="3" id="KW-0597">Phosphoprotein</keyword>
<dbReference type="PANTHER" id="PTHR43304:SF1">
    <property type="entry name" value="PAC DOMAIN-CONTAINING PROTEIN"/>
    <property type="match status" value="1"/>
</dbReference>
<dbReference type="InterPro" id="IPR035965">
    <property type="entry name" value="PAS-like_dom_sf"/>
</dbReference>
<dbReference type="Pfam" id="PF13426">
    <property type="entry name" value="PAS_9"/>
    <property type="match status" value="1"/>
</dbReference>
<reference evidence="9 10" key="1">
    <citation type="journal article" date="2017" name="Int. J. Syst. Evol. Microbiol.">
        <title>Mucilaginibacterpsychrotolerans sp. nov., isolated from peatlands.</title>
        <authorList>
            <person name="Deng Y."/>
            <person name="Shen L."/>
            <person name="Xu B."/>
            <person name="Liu Y."/>
            <person name="Gu Z."/>
            <person name="Liu H."/>
            <person name="Zhou Y."/>
        </authorList>
    </citation>
    <scope>NUCLEOTIDE SEQUENCE [LARGE SCALE GENOMIC DNA]</scope>
    <source>
        <strain evidence="9 10">NH7-4</strain>
    </source>
</reference>
<keyword evidence="7" id="KW-0472">Membrane</keyword>
<evidence type="ECO:0000256" key="1">
    <source>
        <dbReference type="ARBA" id="ARBA00000085"/>
    </source>
</evidence>
<evidence type="ECO:0000313" key="9">
    <source>
        <dbReference type="EMBL" id="TFF33643.1"/>
    </source>
</evidence>
<comment type="catalytic activity">
    <reaction evidence="1">
        <text>ATP + protein L-histidine = ADP + protein N-phospho-L-histidine.</text>
        <dbReference type="EC" id="2.7.13.3"/>
    </reaction>
</comment>
<dbReference type="NCBIfam" id="TIGR00229">
    <property type="entry name" value="sensory_box"/>
    <property type="match status" value="2"/>
</dbReference>
<feature type="transmembrane region" description="Helical" evidence="7">
    <location>
        <begin position="61"/>
        <end position="82"/>
    </location>
</feature>
<dbReference type="Proteomes" id="UP000297540">
    <property type="component" value="Unassembled WGS sequence"/>
</dbReference>
<evidence type="ECO:0000256" key="4">
    <source>
        <dbReference type="ARBA" id="ARBA00022679"/>
    </source>
</evidence>
<comment type="caution">
    <text evidence="9">The sequence shown here is derived from an EMBL/GenBank/DDBJ whole genome shotgun (WGS) entry which is preliminary data.</text>
</comment>
<evidence type="ECO:0000259" key="8">
    <source>
        <dbReference type="PROSITE" id="PS50112"/>
    </source>
</evidence>
<keyword evidence="7" id="KW-1133">Transmembrane helix</keyword>
<proteinExistence type="predicted"/>
<sequence length="555" mass="63133">MKIWLRKYEKAIQGEQALSYANAEGPLVYWKNQLFFSFLLYCLPFCFIAAIPGVYMALVSGYINIAVVDVACVFVVAVVTFANRLPLRLRKLSIVVVCYFLALFLVDKLGYFGPGVFYLFVITILAALIFRIKYAYWSIAANTLLLLAYALNIQFHFFESALNHIYTPGGWIAFSANLTFLSIVLVMMIHHIFRSLEATLLNKEMLQERYKSIFDRSPLPMWLFDTQTLAFLDVNEAAVRHYGYTKEEFLLMTIKAIRPAAASHALEEVVEKNRMSGVFYTGKAQHITKSGQTIFVNIESNLLLLDGKQARLVQATDITELLNNEVEALNANLKIKESELNLRAIFNSTNDGFVLLNALFCIKQFNSKAINYVKLGATPKQFEIGKSIFDFVEPSKLPYFKELIQKVYAGEAIEYDRMYKDVSKGPVWIRFTITPVYEGDTIQGACICGRDITARKLYVDTIEHQNKTLREISWMQSHLVRAPLARIMGLTSMLNNPVNDEEKADILNYLNISSQELDHIIKRITRQSDIIAQAPVPGADAKKCDDFYMETTPDP</sequence>
<dbReference type="CDD" id="cd00130">
    <property type="entry name" value="PAS"/>
    <property type="match status" value="2"/>
</dbReference>
<feature type="transmembrane region" description="Helical" evidence="7">
    <location>
        <begin position="170"/>
        <end position="193"/>
    </location>
</feature>